<dbReference type="Gene3D" id="3.20.20.300">
    <property type="entry name" value="Glycoside hydrolase, family 3, N-terminal domain"/>
    <property type="match status" value="1"/>
</dbReference>
<dbReference type="Proteomes" id="UP000319829">
    <property type="component" value="Unassembled WGS sequence"/>
</dbReference>
<organism evidence="5 6">
    <name type="scientific">Eiseniibacteriota bacterium</name>
    <dbReference type="NCBI Taxonomy" id="2212470"/>
    <lineage>
        <taxon>Bacteria</taxon>
        <taxon>Candidatus Eiseniibacteriota</taxon>
    </lineage>
</organism>
<dbReference type="GO" id="GO:0005975">
    <property type="term" value="P:carbohydrate metabolic process"/>
    <property type="evidence" value="ECO:0007669"/>
    <property type="project" value="InterPro"/>
</dbReference>
<evidence type="ECO:0000256" key="1">
    <source>
        <dbReference type="ARBA" id="ARBA00005336"/>
    </source>
</evidence>
<reference evidence="5 6" key="1">
    <citation type="journal article" date="2019" name="Nat. Microbiol.">
        <title>Mediterranean grassland soil C-N compound turnover is dependent on rainfall and depth, and is mediated by genomically divergent microorganisms.</title>
        <authorList>
            <person name="Diamond S."/>
            <person name="Andeer P.F."/>
            <person name="Li Z."/>
            <person name="Crits-Christoph A."/>
            <person name="Burstein D."/>
            <person name="Anantharaman K."/>
            <person name="Lane K.R."/>
            <person name="Thomas B.C."/>
            <person name="Pan C."/>
            <person name="Northen T.R."/>
            <person name="Banfield J.F."/>
        </authorList>
    </citation>
    <scope>NUCLEOTIDE SEQUENCE [LARGE SCALE GENOMIC DNA]</scope>
    <source>
        <strain evidence="5">WS_4</strain>
    </source>
</reference>
<dbReference type="PANTHER" id="PTHR30480">
    <property type="entry name" value="BETA-HEXOSAMINIDASE-RELATED"/>
    <property type="match status" value="1"/>
</dbReference>
<dbReference type="AlphaFoldDB" id="A0A538SUG6"/>
<feature type="domain" description="Glycoside hydrolase family 3 N-terminal" evidence="4">
    <location>
        <begin position="49"/>
        <end position="370"/>
    </location>
</feature>
<comment type="caution">
    <text evidence="5">The sequence shown here is derived from an EMBL/GenBank/DDBJ whole genome shotgun (WGS) entry which is preliminary data.</text>
</comment>
<evidence type="ECO:0000313" key="6">
    <source>
        <dbReference type="Proteomes" id="UP000319829"/>
    </source>
</evidence>
<evidence type="ECO:0000313" key="5">
    <source>
        <dbReference type="EMBL" id="TMQ55016.1"/>
    </source>
</evidence>
<dbReference type="Pfam" id="PF00933">
    <property type="entry name" value="Glyco_hydro_3"/>
    <property type="match status" value="1"/>
</dbReference>
<evidence type="ECO:0000256" key="2">
    <source>
        <dbReference type="ARBA" id="ARBA00022801"/>
    </source>
</evidence>
<keyword evidence="2 5" id="KW-0378">Hydrolase</keyword>
<accession>A0A538SUG6</accession>
<name>A0A538SUG6_UNCEI</name>
<dbReference type="EMBL" id="VBOU01000045">
    <property type="protein sequence ID" value="TMQ55016.1"/>
    <property type="molecule type" value="Genomic_DNA"/>
</dbReference>
<keyword evidence="3" id="KW-0326">Glycosidase</keyword>
<evidence type="ECO:0000256" key="3">
    <source>
        <dbReference type="ARBA" id="ARBA00023295"/>
    </source>
</evidence>
<dbReference type="InterPro" id="IPR050226">
    <property type="entry name" value="NagZ_Beta-hexosaminidase"/>
</dbReference>
<dbReference type="InterPro" id="IPR001764">
    <property type="entry name" value="Glyco_hydro_3_N"/>
</dbReference>
<dbReference type="GO" id="GO:0004553">
    <property type="term" value="F:hydrolase activity, hydrolyzing O-glycosyl compounds"/>
    <property type="evidence" value="ECO:0007669"/>
    <property type="project" value="InterPro"/>
</dbReference>
<sequence>MPVHVVHPSDGTRLLGPCGRSDRSHPRECVRALPEASPRGPRPVTSAELEARLGELLVVGFPGTEFTPEDRERLQRVRPSGVIFFAANFLDPDQTSRITRTVHETIGTPELPALVGVDEEGGMVSQIAGFWEVPPSARAVASSGGPPLVKDLAQRTARRLLALGINLNFAPVLDIDSNPANPVIGIRSFGSSVSQVTACGRAAVEGILATGVIPVVKHFPGHGDTNQDSHLVLPTVTADRARMDLRELRPFEAAVNWGVPVVMTAHVHVPAVEPDPALPATISRRVVTELLRGKMKFGGVVVTDALEMAGVASIAPYGEIAVRAIEAGCDLLLYSKPSPGPEEAITALREALRSGRLTEERVGASLNRIRMLRAASAARPHPWSDSLERESRQLITPEELDRVAEGAMRMLKQGAGGVPLRNPVDVLEVNRPPSRAGMADLLRAHGMTVREVDPDDSTWPKRLEGTALLTLAARGALSPEDEAVARGWLRRYPETVAIASLNPHVADGWEEVRTLLTTFDNTPASRRALAKRLAGAVDQVKPRRAPRTT</sequence>
<dbReference type="InterPro" id="IPR036962">
    <property type="entry name" value="Glyco_hydro_3_N_sf"/>
</dbReference>
<proteinExistence type="inferred from homology"/>
<dbReference type="SUPFAM" id="SSF51445">
    <property type="entry name" value="(Trans)glycosidases"/>
    <property type="match status" value="1"/>
</dbReference>
<evidence type="ECO:0000259" key="4">
    <source>
        <dbReference type="Pfam" id="PF00933"/>
    </source>
</evidence>
<dbReference type="InterPro" id="IPR017853">
    <property type="entry name" value="GH"/>
</dbReference>
<gene>
    <name evidence="5" type="ORF">E6K74_04385</name>
</gene>
<dbReference type="GO" id="GO:0009254">
    <property type="term" value="P:peptidoglycan turnover"/>
    <property type="evidence" value="ECO:0007669"/>
    <property type="project" value="TreeGrafter"/>
</dbReference>
<comment type="similarity">
    <text evidence="1">Belongs to the glycosyl hydrolase 3 family.</text>
</comment>
<dbReference type="PANTHER" id="PTHR30480:SF16">
    <property type="entry name" value="GLYCOSIDE HYDROLASE FAMILY 3 DOMAIN PROTEIN"/>
    <property type="match status" value="1"/>
</dbReference>
<protein>
    <submittedName>
        <fullName evidence="5">Glycoside hydrolase family 3 protein</fullName>
    </submittedName>
</protein>